<dbReference type="Proteomes" id="UP000821865">
    <property type="component" value="Chromosome 6"/>
</dbReference>
<proteinExistence type="predicted"/>
<organism evidence="1 2">
    <name type="scientific">Dermacentor silvarum</name>
    <name type="common">Tick</name>
    <dbReference type="NCBI Taxonomy" id="543639"/>
    <lineage>
        <taxon>Eukaryota</taxon>
        <taxon>Metazoa</taxon>
        <taxon>Ecdysozoa</taxon>
        <taxon>Arthropoda</taxon>
        <taxon>Chelicerata</taxon>
        <taxon>Arachnida</taxon>
        <taxon>Acari</taxon>
        <taxon>Parasitiformes</taxon>
        <taxon>Ixodida</taxon>
        <taxon>Ixodoidea</taxon>
        <taxon>Ixodidae</taxon>
        <taxon>Rhipicephalinae</taxon>
        <taxon>Dermacentor</taxon>
    </lineage>
</organism>
<sequence>MDIAHAVKVDIEREPTQNRETKAIMAHHLADFEEGKNRWKPYLIKVKALYFEANAIQDSTKKRAWLVAALHKHTTQVLAGKAAPRKPNAWMYKEVVEVLSEHYGPKRHEITEIYKSFSLSSGGRAD</sequence>
<name>A0ACB8CMU3_DERSI</name>
<protein>
    <submittedName>
        <fullName evidence="1">Uncharacterized protein</fullName>
    </submittedName>
</protein>
<evidence type="ECO:0000313" key="2">
    <source>
        <dbReference type="Proteomes" id="UP000821865"/>
    </source>
</evidence>
<evidence type="ECO:0000313" key="1">
    <source>
        <dbReference type="EMBL" id="KAH7946291.1"/>
    </source>
</evidence>
<gene>
    <name evidence="1" type="ORF">HPB49_022811</name>
</gene>
<dbReference type="EMBL" id="CM023475">
    <property type="protein sequence ID" value="KAH7946291.1"/>
    <property type="molecule type" value="Genomic_DNA"/>
</dbReference>
<keyword evidence="2" id="KW-1185">Reference proteome</keyword>
<reference evidence="1" key="1">
    <citation type="submission" date="2020-05" db="EMBL/GenBank/DDBJ databases">
        <title>Large-scale comparative analyses of tick genomes elucidate their genetic diversity and vector capacities.</title>
        <authorList>
            <person name="Jia N."/>
            <person name="Wang J."/>
            <person name="Shi W."/>
            <person name="Du L."/>
            <person name="Sun Y."/>
            <person name="Zhan W."/>
            <person name="Jiang J."/>
            <person name="Wang Q."/>
            <person name="Zhang B."/>
            <person name="Ji P."/>
            <person name="Sakyi L.B."/>
            <person name="Cui X."/>
            <person name="Yuan T."/>
            <person name="Jiang B."/>
            <person name="Yang W."/>
            <person name="Lam T.T.-Y."/>
            <person name="Chang Q."/>
            <person name="Ding S."/>
            <person name="Wang X."/>
            <person name="Zhu J."/>
            <person name="Ruan X."/>
            <person name="Zhao L."/>
            <person name="Wei J."/>
            <person name="Que T."/>
            <person name="Du C."/>
            <person name="Cheng J."/>
            <person name="Dai P."/>
            <person name="Han X."/>
            <person name="Huang E."/>
            <person name="Gao Y."/>
            <person name="Liu J."/>
            <person name="Shao H."/>
            <person name="Ye R."/>
            <person name="Li L."/>
            <person name="Wei W."/>
            <person name="Wang X."/>
            <person name="Wang C."/>
            <person name="Yang T."/>
            <person name="Huo Q."/>
            <person name="Li W."/>
            <person name="Guo W."/>
            <person name="Chen H."/>
            <person name="Zhou L."/>
            <person name="Ni X."/>
            <person name="Tian J."/>
            <person name="Zhou Y."/>
            <person name="Sheng Y."/>
            <person name="Liu T."/>
            <person name="Pan Y."/>
            <person name="Xia L."/>
            <person name="Li J."/>
            <person name="Zhao F."/>
            <person name="Cao W."/>
        </authorList>
    </citation>
    <scope>NUCLEOTIDE SEQUENCE</scope>
    <source>
        <strain evidence="1">Dsil-2018</strain>
    </source>
</reference>
<accession>A0ACB8CMU3</accession>
<comment type="caution">
    <text evidence="1">The sequence shown here is derived from an EMBL/GenBank/DDBJ whole genome shotgun (WGS) entry which is preliminary data.</text>
</comment>